<feature type="domain" description="DTW" evidence="8">
    <location>
        <begin position="47"/>
        <end position="251"/>
    </location>
</feature>
<evidence type="ECO:0000256" key="5">
    <source>
        <dbReference type="ARBA" id="ARBA00034489"/>
    </source>
</evidence>
<dbReference type="GO" id="GO:0008033">
    <property type="term" value="P:tRNA processing"/>
    <property type="evidence" value="ECO:0007669"/>
    <property type="project" value="UniProtKB-KW"/>
</dbReference>
<keyword evidence="2" id="KW-0808">Transferase</keyword>
<protein>
    <recommendedName>
        <fullName evidence="1">tRNA-uridine aminocarboxypropyltransferase</fullName>
        <ecNumber evidence="1">2.5.1.25</ecNumber>
    </recommendedName>
</protein>
<dbReference type="InterPro" id="IPR039262">
    <property type="entry name" value="DTWD2/TAPT"/>
</dbReference>
<dbReference type="RefSeq" id="XP_005784977.1">
    <property type="nucleotide sequence ID" value="XM_005784920.1"/>
</dbReference>
<dbReference type="SMART" id="SM01144">
    <property type="entry name" value="DTW"/>
    <property type="match status" value="1"/>
</dbReference>
<dbReference type="Pfam" id="PF03942">
    <property type="entry name" value="DTW"/>
    <property type="match status" value="1"/>
</dbReference>
<evidence type="ECO:0000256" key="6">
    <source>
        <dbReference type="ARBA" id="ARBA00048718"/>
    </source>
</evidence>
<evidence type="ECO:0000259" key="8">
    <source>
        <dbReference type="SMART" id="SM01144"/>
    </source>
</evidence>
<organism evidence="9 10">
    <name type="scientific">Emiliania huxleyi (strain CCMP1516)</name>
    <dbReference type="NCBI Taxonomy" id="280463"/>
    <lineage>
        <taxon>Eukaryota</taxon>
        <taxon>Haptista</taxon>
        <taxon>Haptophyta</taxon>
        <taxon>Prymnesiophyceae</taxon>
        <taxon>Isochrysidales</taxon>
        <taxon>Noelaerhabdaceae</taxon>
        <taxon>Emiliania</taxon>
    </lineage>
</organism>
<keyword evidence="4" id="KW-0819">tRNA processing</keyword>
<feature type="compositionally biased region" description="Basic and acidic residues" evidence="7">
    <location>
        <begin position="256"/>
        <end position="278"/>
    </location>
</feature>
<dbReference type="EC" id="2.5.1.25" evidence="1"/>
<dbReference type="GO" id="GO:0016432">
    <property type="term" value="F:tRNA-uridine aminocarboxypropyltransferase activity"/>
    <property type="evidence" value="ECO:0007669"/>
    <property type="project" value="UniProtKB-EC"/>
</dbReference>
<dbReference type="OMA" id="PHEPRSH"/>
<dbReference type="PANTHER" id="PTHR21392:SF0">
    <property type="entry name" value="TRNA-URIDINE AMINOCARBOXYPROPYLTRANSFERASE 2"/>
    <property type="match status" value="1"/>
</dbReference>
<evidence type="ECO:0000256" key="2">
    <source>
        <dbReference type="ARBA" id="ARBA00022679"/>
    </source>
</evidence>
<dbReference type="HOGENOM" id="CLU_981556_0_0_1"/>
<dbReference type="GeneID" id="17277820"/>
<evidence type="ECO:0000256" key="7">
    <source>
        <dbReference type="SAM" id="MobiDB-lite"/>
    </source>
</evidence>
<dbReference type="PANTHER" id="PTHR21392">
    <property type="entry name" value="TRNA-URIDINE AMINOCARBOXYPROPYLTRANSFERASE 2"/>
    <property type="match status" value="1"/>
</dbReference>
<reference evidence="10" key="1">
    <citation type="journal article" date="2013" name="Nature">
        <title>Pan genome of the phytoplankton Emiliania underpins its global distribution.</title>
        <authorList>
            <person name="Read B.A."/>
            <person name="Kegel J."/>
            <person name="Klute M.J."/>
            <person name="Kuo A."/>
            <person name="Lefebvre S.C."/>
            <person name="Maumus F."/>
            <person name="Mayer C."/>
            <person name="Miller J."/>
            <person name="Monier A."/>
            <person name="Salamov A."/>
            <person name="Young J."/>
            <person name="Aguilar M."/>
            <person name="Claverie J.M."/>
            <person name="Frickenhaus S."/>
            <person name="Gonzalez K."/>
            <person name="Herman E.K."/>
            <person name="Lin Y.C."/>
            <person name="Napier J."/>
            <person name="Ogata H."/>
            <person name="Sarno A.F."/>
            <person name="Shmutz J."/>
            <person name="Schroeder D."/>
            <person name="de Vargas C."/>
            <person name="Verret F."/>
            <person name="von Dassow P."/>
            <person name="Valentin K."/>
            <person name="Van de Peer Y."/>
            <person name="Wheeler G."/>
            <person name="Dacks J.B."/>
            <person name="Delwiche C.F."/>
            <person name="Dyhrman S.T."/>
            <person name="Glockner G."/>
            <person name="John U."/>
            <person name="Richards T."/>
            <person name="Worden A.Z."/>
            <person name="Zhang X."/>
            <person name="Grigoriev I.V."/>
            <person name="Allen A.E."/>
            <person name="Bidle K."/>
            <person name="Borodovsky M."/>
            <person name="Bowler C."/>
            <person name="Brownlee C."/>
            <person name="Cock J.M."/>
            <person name="Elias M."/>
            <person name="Gladyshev V.N."/>
            <person name="Groth M."/>
            <person name="Guda C."/>
            <person name="Hadaegh A."/>
            <person name="Iglesias-Rodriguez M.D."/>
            <person name="Jenkins J."/>
            <person name="Jones B.M."/>
            <person name="Lawson T."/>
            <person name="Leese F."/>
            <person name="Lindquist E."/>
            <person name="Lobanov A."/>
            <person name="Lomsadze A."/>
            <person name="Malik S.B."/>
            <person name="Marsh M.E."/>
            <person name="Mackinder L."/>
            <person name="Mock T."/>
            <person name="Mueller-Roeber B."/>
            <person name="Pagarete A."/>
            <person name="Parker M."/>
            <person name="Probert I."/>
            <person name="Quesneville H."/>
            <person name="Raines C."/>
            <person name="Rensing S.A."/>
            <person name="Riano-Pachon D.M."/>
            <person name="Richier S."/>
            <person name="Rokitta S."/>
            <person name="Shiraiwa Y."/>
            <person name="Soanes D.M."/>
            <person name="van der Giezen M."/>
            <person name="Wahlund T.M."/>
            <person name="Williams B."/>
            <person name="Wilson W."/>
            <person name="Wolfe G."/>
            <person name="Wurch L.L."/>
        </authorList>
    </citation>
    <scope>NUCLEOTIDE SEQUENCE</scope>
</reference>
<evidence type="ECO:0000256" key="4">
    <source>
        <dbReference type="ARBA" id="ARBA00022694"/>
    </source>
</evidence>
<feature type="region of interest" description="Disordered" evidence="7">
    <location>
        <begin position="254"/>
        <end position="284"/>
    </location>
</feature>
<evidence type="ECO:0000313" key="10">
    <source>
        <dbReference type="Proteomes" id="UP000013827"/>
    </source>
</evidence>
<dbReference type="KEGG" id="ehx:EMIHUDRAFT_467971"/>
<dbReference type="InterPro" id="IPR005636">
    <property type="entry name" value="DTW"/>
</dbReference>
<accession>A0A0D3K9W3</accession>
<keyword evidence="10" id="KW-1185">Reference proteome</keyword>
<comment type="similarity">
    <text evidence="5">Belongs to the TDD superfamily. DTWD2 family.</text>
</comment>
<dbReference type="Proteomes" id="UP000013827">
    <property type="component" value="Unassembled WGS sequence"/>
</dbReference>
<dbReference type="PaxDb" id="2903-EOD32548"/>
<name>A0A0D3K9W3_EMIH1</name>
<keyword evidence="3" id="KW-0949">S-adenosyl-L-methionine</keyword>
<evidence type="ECO:0000256" key="3">
    <source>
        <dbReference type="ARBA" id="ARBA00022691"/>
    </source>
</evidence>
<proteinExistence type="inferred from homology"/>
<dbReference type="EnsemblProtists" id="EOD32548">
    <property type="protein sequence ID" value="EOD32548"/>
    <property type="gene ID" value="EMIHUDRAFT_467971"/>
</dbReference>
<sequence length="284" mass="30815">MRGAGATHKRFAHAAARAEELRAGGCDQDDLFERLATEALARKEEERSNRCRRCWHDAATKCICSQLAPLRLAVNARVCILMHHKEFLSAGDDAKLLTAMLPPEQARVFVYGRRADWDALAAELAADPQHTMLLWPGEGALTVGEFVERRLPQSSPWRRVAAGGRGEAEGEAEASRPLMRVVVLDGVYNHARSMYASASAATVAAGATGDAEALRALRVCTVEAAALLLQEVGEPEATTHAFIAAVVANNGALQAHKHDERREANLRRREGRPHEPRSHGKAAG</sequence>
<dbReference type="AlphaFoldDB" id="A0A0D3K9W3"/>
<comment type="catalytic activity">
    <reaction evidence="6">
        <text>a uridine in tRNA + S-adenosyl-L-methionine = a 3-[(3S)-3-amino-3-carboxypropyl]uridine in tRNA + S-methyl-5'-thioadenosine + H(+)</text>
        <dbReference type="Rhea" id="RHEA:62432"/>
        <dbReference type="Rhea" id="RHEA-COMP:13339"/>
        <dbReference type="Rhea" id="RHEA-COMP:16092"/>
        <dbReference type="ChEBI" id="CHEBI:15378"/>
        <dbReference type="ChEBI" id="CHEBI:17509"/>
        <dbReference type="ChEBI" id="CHEBI:59789"/>
        <dbReference type="ChEBI" id="CHEBI:65315"/>
        <dbReference type="ChEBI" id="CHEBI:82930"/>
        <dbReference type="EC" id="2.5.1.25"/>
    </reaction>
</comment>
<reference evidence="9" key="2">
    <citation type="submission" date="2024-10" db="UniProtKB">
        <authorList>
            <consortium name="EnsemblProtists"/>
        </authorList>
    </citation>
    <scope>IDENTIFICATION</scope>
</reference>
<evidence type="ECO:0000256" key="1">
    <source>
        <dbReference type="ARBA" id="ARBA00012386"/>
    </source>
</evidence>
<evidence type="ECO:0000313" key="9">
    <source>
        <dbReference type="EnsemblProtists" id="EOD32548"/>
    </source>
</evidence>